<comment type="caution">
    <text evidence="3">The sequence shown here is derived from an EMBL/GenBank/DDBJ whole genome shotgun (WGS) entry which is preliminary data.</text>
</comment>
<dbReference type="PROSITE" id="PS50090">
    <property type="entry name" value="MYB_LIKE"/>
    <property type="match status" value="1"/>
</dbReference>
<dbReference type="Pfam" id="PF00249">
    <property type="entry name" value="Myb_DNA-binding"/>
    <property type="match status" value="1"/>
</dbReference>
<dbReference type="Gramene" id="FCD_00014824-RA">
    <property type="protein sequence ID" value="FCD_00014824-RA:cds"/>
    <property type="gene ID" value="FCD_00014824"/>
</dbReference>
<dbReference type="InterPro" id="IPR001005">
    <property type="entry name" value="SANT/Myb"/>
</dbReference>
<evidence type="ECO:0000313" key="4">
    <source>
        <dbReference type="Proteomes" id="UP001187192"/>
    </source>
</evidence>
<dbReference type="SMART" id="SM00717">
    <property type="entry name" value="SANT"/>
    <property type="match status" value="1"/>
</dbReference>
<keyword evidence="4" id="KW-1185">Reference proteome</keyword>
<reference evidence="3" key="1">
    <citation type="submission" date="2023-07" db="EMBL/GenBank/DDBJ databases">
        <title>draft genome sequence of fig (Ficus carica).</title>
        <authorList>
            <person name="Takahashi T."/>
            <person name="Nishimura K."/>
        </authorList>
    </citation>
    <scope>NUCLEOTIDE SEQUENCE</scope>
</reference>
<dbReference type="AlphaFoldDB" id="A0AA88ANE4"/>
<name>A0AA88ANE4_FICCA</name>
<feature type="region of interest" description="Disordered" evidence="1">
    <location>
        <begin position="389"/>
        <end position="441"/>
    </location>
</feature>
<evidence type="ECO:0000256" key="1">
    <source>
        <dbReference type="SAM" id="MobiDB-lite"/>
    </source>
</evidence>
<gene>
    <name evidence="3" type="ORF">TIFTF001_023382</name>
</gene>
<feature type="compositionally biased region" description="Low complexity" evidence="1">
    <location>
        <begin position="87"/>
        <end position="98"/>
    </location>
</feature>
<dbReference type="InterPro" id="IPR009057">
    <property type="entry name" value="Homeodomain-like_sf"/>
</dbReference>
<organism evidence="3 4">
    <name type="scientific">Ficus carica</name>
    <name type="common">Common fig</name>
    <dbReference type="NCBI Taxonomy" id="3494"/>
    <lineage>
        <taxon>Eukaryota</taxon>
        <taxon>Viridiplantae</taxon>
        <taxon>Streptophyta</taxon>
        <taxon>Embryophyta</taxon>
        <taxon>Tracheophyta</taxon>
        <taxon>Spermatophyta</taxon>
        <taxon>Magnoliopsida</taxon>
        <taxon>eudicotyledons</taxon>
        <taxon>Gunneridae</taxon>
        <taxon>Pentapetalae</taxon>
        <taxon>rosids</taxon>
        <taxon>fabids</taxon>
        <taxon>Rosales</taxon>
        <taxon>Moraceae</taxon>
        <taxon>Ficeae</taxon>
        <taxon>Ficus</taxon>
    </lineage>
</organism>
<dbReference type="CDD" id="cd00167">
    <property type="entry name" value="SANT"/>
    <property type="match status" value="1"/>
</dbReference>
<sequence length="528" mass="58471">MVQKRPYDEEEIIKISFKHPRQVEVEQSKQLVSFSESVFPEDAPEKLKTLEKGFANASAEGDENLSGDICPDPQKGGEDIESGGPGSFSFSSWPTSSTSEEDSLSEAPFQFSFFPEYFTPERPARTAARCEDIYKLLLNYPPRKTVPIGPDHQANVPPWVQQCANKISSPSHQSEEASKSEVEGGKMLMGACIISMPELASPAYADPKVGKGRTDCSCEDKGSYSCVRKHIAEAREELVKSLGAEKFKELGFCDMGEQVAERWSEEEEQTFHQVVFYNPFSMGRNFWDKLSSAFPSRTKKEIVSYYFNVFMLQKRAEQNRFDPAEIDSDNDEWQGTDDFGDNGVVISEEDGDDMVVESPVRGDDAGNAKTQVDNLLECNEDVADDSCDGYVNLDSNAPKSPEISETRSEKLSNYGSGHIIQPRDGKGDQDVQDDSCTSSDKGAAAIRNQMESGNGNHCLSSFSGLSNHSEFENGHCPSRLLEHCDAKDWDVGYLSSSKGKFDFLPTCNMIEEVFGQETPNHKVGDGNS</sequence>
<dbReference type="SUPFAM" id="SSF46689">
    <property type="entry name" value="Homeodomain-like"/>
    <property type="match status" value="1"/>
</dbReference>
<dbReference type="Gene3D" id="1.10.10.60">
    <property type="entry name" value="Homeodomain-like"/>
    <property type="match status" value="1"/>
</dbReference>
<feature type="domain" description="Myb-like" evidence="2">
    <location>
        <begin position="262"/>
        <end position="310"/>
    </location>
</feature>
<feature type="region of interest" description="Disordered" evidence="1">
    <location>
        <begin position="52"/>
        <end position="101"/>
    </location>
</feature>
<protein>
    <recommendedName>
        <fullName evidence="2">Myb-like domain-containing protein</fullName>
    </recommendedName>
</protein>
<evidence type="ECO:0000259" key="2">
    <source>
        <dbReference type="PROSITE" id="PS50090"/>
    </source>
</evidence>
<dbReference type="PANTHER" id="PTHR46872">
    <property type="entry name" value="DNA BINDING PROTEIN"/>
    <property type="match status" value="1"/>
</dbReference>
<dbReference type="Proteomes" id="UP001187192">
    <property type="component" value="Unassembled WGS sequence"/>
</dbReference>
<evidence type="ECO:0000313" key="3">
    <source>
        <dbReference type="EMBL" id="GMN54247.1"/>
    </source>
</evidence>
<accession>A0AA88ANE4</accession>
<proteinExistence type="predicted"/>
<dbReference type="EMBL" id="BTGU01000050">
    <property type="protein sequence ID" value="GMN54247.1"/>
    <property type="molecule type" value="Genomic_DNA"/>
</dbReference>
<dbReference type="PANTHER" id="PTHR46872:SF10">
    <property type="entry name" value="MYB-LIKE DOMAIN-CONTAINING PROTEIN"/>
    <property type="match status" value="1"/>
</dbReference>